<organism evidence="2 3">
    <name type="scientific">Streptomyces hygroscopicus</name>
    <dbReference type="NCBI Taxonomy" id="1912"/>
    <lineage>
        <taxon>Bacteria</taxon>
        <taxon>Bacillati</taxon>
        <taxon>Actinomycetota</taxon>
        <taxon>Actinomycetes</taxon>
        <taxon>Kitasatosporales</taxon>
        <taxon>Streptomycetaceae</taxon>
        <taxon>Streptomyces</taxon>
        <taxon>Streptomyces violaceusniger group</taxon>
    </lineage>
</organism>
<feature type="domain" description="Nucleoside diphosphate kinase-like" evidence="1">
    <location>
        <begin position="57"/>
        <end position="194"/>
    </location>
</feature>
<keyword evidence="3" id="KW-1185">Reference proteome</keyword>
<evidence type="ECO:0000259" key="1">
    <source>
        <dbReference type="Pfam" id="PF00334"/>
    </source>
</evidence>
<name>A0ABQ3UEQ5_STRHY</name>
<accession>A0ABQ3UEQ5</accession>
<comment type="caution">
    <text evidence="2">The sequence shown here is derived from an EMBL/GenBank/DDBJ whole genome shotgun (WGS) entry which is preliminary data.</text>
</comment>
<dbReference type="Proteomes" id="UP001054854">
    <property type="component" value="Unassembled WGS sequence"/>
</dbReference>
<evidence type="ECO:0000313" key="2">
    <source>
        <dbReference type="EMBL" id="GHJ33651.1"/>
    </source>
</evidence>
<dbReference type="Pfam" id="PF00334">
    <property type="entry name" value="NDK"/>
    <property type="match status" value="1"/>
</dbReference>
<sequence length="325" mass="35874">MSATGTETESYTVIDPWTMEPLATDPRKREVYRYDPYMREGLMSFSRMEALGSVRDHTFVVLKPDAIAGRRCGLILDTLAEEGWHPVAATTVLFSPLLTRELWRYQFNAASEQRIAVVDHLLGSGRSLLVLLEDANRPAWLPASVRLTRAKGAADPTSAGRADLRTRIGRVNGLFNFMHTADDPADLIRETQLFSYQTGWAWCAPQLAAPALGDPARRATARAAVTAHLAGLESEIPAHDLDVTRSLARLAGGRGPWADLAVEAADRARIGDWLEALRRTPLPDGTARWDVLSVVTAWIECNEPGVTPFLPTGRADDWRTEGTYR</sequence>
<proteinExistence type="predicted"/>
<evidence type="ECO:0000313" key="3">
    <source>
        <dbReference type="Proteomes" id="UP001054854"/>
    </source>
</evidence>
<dbReference type="SUPFAM" id="SSF54919">
    <property type="entry name" value="Nucleoside diphosphate kinase, NDK"/>
    <property type="match status" value="1"/>
</dbReference>
<gene>
    <name evidence="2" type="ORF">TPA0910_80840</name>
</gene>
<dbReference type="RefSeq" id="WP_030836351.1">
    <property type="nucleotide sequence ID" value="NZ_BNEK01000005.1"/>
</dbReference>
<dbReference type="InterPro" id="IPR034907">
    <property type="entry name" value="NDK-like_dom"/>
</dbReference>
<dbReference type="EMBL" id="BNEK01000005">
    <property type="protein sequence ID" value="GHJ33651.1"/>
    <property type="molecule type" value="Genomic_DNA"/>
</dbReference>
<dbReference type="GeneID" id="89487439"/>
<dbReference type="InterPro" id="IPR036850">
    <property type="entry name" value="NDK-like_dom_sf"/>
</dbReference>
<protein>
    <recommendedName>
        <fullName evidence="1">Nucleoside diphosphate kinase-like domain-containing protein</fullName>
    </recommendedName>
</protein>
<reference evidence="2" key="1">
    <citation type="submission" date="2024-05" db="EMBL/GenBank/DDBJ databases">
        <title>Whole genome shotgun sequence of Streptomyces hygroscopicus NBRC 113678.</title>
        <authorList>
            <person name="Komaki H."/>
            <person name="Tamura T."/>
        </authorList>
    </citation>
    <scope>NUCLEOTIDE SEQUENCE</scope>
    <source>
        <strain evidence="2">N11-34</strain>
    </source>
</reference>
<dbReference type="Gene3D" id="3.30.70.141">
    <property type="entry name" value="Nucleoside diphosphate kinase-like domain"/>
    <property type="match status" value="1"/>
</dbReference>